<proteinExistence type="predicted"/>
<organism evidence="2 3">
    <name type="scientific">Xenopus laevis</name>
    <name type="common">African clawed frog</name>
    <dbReference type="NCBI Taxonomy" id="8355"/>
    <lineage>
        <taxon>Eukaryota</taxon>
        <taxon>Metazoa</taxon>
        <taxon>Chordata</taxon>
        <taxon>Craniata</taxon>
        <taxon>Vertebrata</taxon>
        <taxon>Euteleostomi</taxon>
        <taxon>Amphibia</taxon>
        <taxon>Batrachia</taxon>
        <taxon>Anura</taxon>
        <taxon>Pipoidea</taxon>
        <taxon>Pipidae</taxon>
        <taxon>Xenopodinae</taxon>
        <taxon>Xenopus</taxon>
        <taxon>Xenopus</taxon>
    </lineage>
</organism>
<sequence length="88" mass="9893">MFGATFYTVLVKACSSRHARFMRLQSANTPIDCHYEACRGLVQITEPLGGSDDITRLSPWRDTASDAPQYQYILLCGTVVLYFIVTKI</sequence>
<keyword evidence="1" id="KW-0812">Transmembrane</keyword>
<name>A0A974I2A8_XENLA</name>
<keyword evidence="1" id="KW-1133">Transmembrane helix</keyword>
<reference evidence="3" key="1">
    <citation type="journal article" date="2016" name="Nature">
        <title>Genome evolution in the allotetraploid frog Xenopus laevis.</title>
        <authorList>
            <person name="Session A.M."/>
            <person name="Uno Y."/>
            <person name="Kwon T."/>
            <person name="Chapman J.A."/>
            <person name="Toyoda A."/>
            <person name="Takahashi S."/>
            <person name="Fukui A."/>
            <person name="Hikosaka A."/>
            <person name="Suzuki A."/>
            <person name="Kondo M."/>
            <person name="van Heeringen S.J."/>
            <person name="Quigley I."/>
            <person name="Heinz S."/>
            <person name="Ogino H."/>
            <person name="Ochi H."/>
            <person name="Hellsten U."/>
            <person name="Lyons J.B."/>
            <person name="Simakov O."/>
            <person name="Putnam N."/>
            <person name="Stites J."/>
            <person name="Kuroki Y."/>
            <person name="Tanaka T."/>
            <person name="Michiue T."/>
            <person name="Watanabe M."/>
            <person name="Bogdanovic O."/>
            <person name="Lister R."/>
            <person name="Georgiou G."/>
            <person name="Paranjpe S.S."/>
            <person name="van Kruijsbergen I."/>
            <person name="Shu S."/>
            <person name="Carlson J."/>
            <person name="Kinoshita T."/>
            <person name="Ohta Y."/>
            <person name="Mawaribuchi S."/>
            <person name="Jenkins J."/>
            <person name="Grimwood J."/>
            <person name="Schmutz J."/>
            <person name="Mitros T."/>
            <person name="Mozaffari S.V."/>
            <person name="Suzuki Y."/>
            <person name="Haramoto Y."/>
            <person name="Yamamoto T.S."/>
            <person name="Takagi C."/>
            <person name="Heald R."/>
            <person name="Miller K."/>
            <person name="Haudenschild C."/>
            <person name="Kitzman J."/>
            <person name="Nakayama T."/>
            <person name="Izutsu Y."/>
            <person name="Robert J."/>
            <person name="Fortriede J."/>
            <person name="Burns K."/>
            <person name="Lotay V."/>
            <person name="Karimi K."/>
            <person name="Yasuoka Y."/>
            <person name="Dichmann D.S."/>
            <person name="Flajnik M.F."/>
            <person name="Houston D.W."/>
            <person name="Shendure J."/>
            <person name="DuPasquier L."/>
            <person name="Vize P.D."/>
            <person name="Zorn A.M."/>
            <person name="Ito M."/>
            <person name="Marcotte E.M."/>
            <person name="Wallingford J.B."/>
            <person name="Ito Y."/>
            <person name="Asashima M."/>
            <person name="Ueno N."/>
            <person name="Matsuda Y."/>
            <person name="Veenstra G.J."/>
            <person name="Fujiyama A."/>
            <person name="Harland R.M."/>
            <person name="Taira M."/>
            <person name="Rokhsar D.S."/>
        </authorList>
    </citation>
    <scope>NUCLEOTIDE SEQUENCE [LARGE SCALE GENOMIC DNA]</scope>
    <source>
        <strain evidence="3">J</strain>
    </source>
</reference>
<evidence type="ECO:0000313" key="3">
    <source>
        <dbReference type="Proteomes" id="UP000694892"/>
    </source>
</evidence>
<keyword evidence="1" id="KW-0472">Membrane</keyword>
<gene>
    <name evidence="2" type="ORF">XELAEV_18010949mg</name>
</gene>
<dbReference type="Proteomes" id="UP000694892">
    <property type="component" value="Chromosome 1S"/>
</dbReference>
<protein>
    <submittedName>
        <fullName evidence="2">Uncharacterized protein</fullName>
    </submittedName>
</protein>
<dbReference type="EMBL" id="CM004467">
    <property type="protein sequence ID" value="OCT98718.1"/>
    <property type="molecule type" value="Genomic_DNA"/>
</dbReference>
<evidence type="ECO:0000313" key="2">
    <source>
        <dbReference type="EMBL" id="OCT98718.1"/>
    </source>
</evidence>
<accession>A0A974I2A8</accession>
<dbReference type="AlphaFoldDB" id="A0A974I2A8"/>
<evidence type="ECO:0000256" key="1">
    <source>
        <dbReference type="SAM" id="Phobius"/>
    </source>
</evidence>
<feature type="transmembrane region" description="Helical" evidence="1">
    <location>
        <begin position="69"/>
        <end position="85"/>
    </location>
</feature>